<comment type="subcellular location">
    <subcellularLocation>
        <location evidence="1">Membrane</location>
        <topology evidence="1">Multi-pass membrane protein</topology>
    </subcellularLocation>
</comment>
<feature type="region of interest" description="Disordered" evidence="5">
    <location>
        <begin position="34"/>
        <end position="60"/>
    </location>
</feature>
<evidence type="ECO:0000259" key="7">
    <source>
        <dbReference type="Pfam" id="PF08510"/>
    </source>
</evidence>
<keyword evidence="10" id="KW-1185">Reference proteome</keyword>
<keyword evidence="2 6" id="KW-0812">Transmembrane</keyword>
<reference evidence="9" key="3">
    <citation type="submission" date="2018-08" db="UniProtKB">
        <authorList>
            <consortium name="EnsemblPlants"/>
        </authorList>
    </citation>
    <scope>IDENTIFICATION</scope>
    <source>
        <strain evidence="9">cv. Bd21</strain>
    </source>
</reference>
<feature type="transmembrane region" description="Helical" evidence="6">
    <location>
        <begin position="107"/>
        <end position="126"/>
    </location>
</feature>
<gene>
    <name evidence="8" type="ORF">BRADI_3g33895v3</name>
</gene>
<evidence type="ECO:0000313" key="9">
    <source>
        <dbReference type="EnsemblPlants" id="KQJ97878"/>
    </source>
</evidence>
<evidence type="ECO:0000256" key="4">
    <source>
        <dbReference type="ARBA" id="ARBA00023136"/>
    </source>
</evidence>
<evidence type="ECO:0000313" key="8">
    <source>
        <dbReference type="EMBL" id="KQJ97878.1"/>
    </source>
</evidence>
<dbReference type="PANTHER" id="PTHR47681">
    <property type="entry name" value="PHOSPHATIDYLINOSITOL N-ACETYLGLUCOSAMINYLTRANSFERASE SUBUNIT P-RELATED"/>
    <property type="match status" value="1"/>
</dbReference>
<accession>A0A0Q3FFJ9</accession>
<dbReference type="PANTHER" id="PTHR47681:SF4">
    <property type="entry name" value="PIG-P DOMAIN-CONTAINING PROTEIN"/>
    <property type="match status" value="1"/>
</dbReference>
<dbReference type="STRING" id="15368.A0A0Q3FFJ9"/>
<dbReference type="ExpressionAtlas" id="A0A0Q3FFJ9">
    <property type="expression patterns" value="baseline"/>
</dbReference>
<sequence length="195" mass="21096">MIRSIFVFDAPVFLRYRSPSLRSPTLTAITTMPSADARESPAARPWSPRQAERTPRVRRPRPSEAYGFAGTIAAAAAAAAYLAWAYAPEPWLRSLGATYYPSKHWALAVPAFVAVAAAQGVVLYMASNFLLAAPPACLHTITDEHAREPSSSPGTGAEVEPIEPISDLGVDRMNHLMFGDRSNNLFIHCTADGLD</sequence>
<evidence type="ECO:0000256" key="5">
    <source>
        <dbReference type="SAM" id="MobiDB-lite"/>
    </source>
</evidence>
<dbReference type="Gramene" id="KQJ97878">
    <property type="protein sequence ID" value="KQJ97878"/>
    <property type="gene ID" value="BRADI_3g33895v3"/>
</dbReference>
<dbReference type="OrthoDB" id="690928at2759"/>
<evidence type="ECO:0000256" key="3">
    <source>
        <dbReference type="ARBA" id="ARBA00022989"/>
    </source>
</evidence>
<reference evidence="8 9" key="1">
    <citation type="journal article" date="2010" name="Nature">
        <title>Genome sequencing and analysis of the model grass Brachypodium distachyon.</title>
        <authorList>
            <consortium name="International Brachypodium Initiative"/>
        </authorList>
    </citation>
    <scope>NUCLEOTIDE SEQUENCE [LARGE SCALE GENOMIC DNA]</scope>
    <source>
        <strain evidence="8 9">Bd21</strain>
    </source>
</reference>
<evidence type="ECO:0000256" key="2">
    <source>
        <dbReference type="ARBA" id="ARBA00022692"/>
    </source>
</evidence>
<evidence type="ECO:0000313" key="10">
    <source>
        <dbReference type="Proteomes" id="UP000008810"/>
    </source>
</evidence>
<dbReference type="EMBL" id="CM000882">
    <property type="protein sequence ID" value="KQJ97878.1"/>
    <property type="molecule type" value="Genomic_DNA"/>
</dbReference>
<organism evidence="8">
    <name type="scientific">Brachypodium distachyon</name>
    <name type="common">Purple false brome</name>
    <name type="synonym">Trachynia distachya</name>
    <dbReference type="NCBI Taxonomy" id="15368"/>
    <lineage>
        <taxon>Eukaryota</taxon>
        <taxon>Viridiplantae</taxon>
        <taxon>Streptophyta</taxon>
        <taxon>Embryophyta</taxon>
        <taxon>Tracheophyta</taxon>
        <taxon>Spermatophyta</taxon>
        <taxon>Magnoliopsida</taxon>
        <taxon>Liliopsida</taxon>
        <taxon>Poales</taxon>
        <taxon>Poaceae</taxon>
        <taxon>BOP clade</taxon>
        <taxon>Pooideae</taxon>
        <taxon>Stipodae</taxon>
        <taxon>Brachypodieae</taxon>
        <taxon>Brachypodium</taxon>
    </lineage>
</organism>
<evidence type="ECO:0000256" key="6">
    <source>
        <dbReference type="SAM" id="Phobius"/>
    </source>
</evidence>
<proteinExistence type="predicted"/>
<name>A0A0Q3FFJ9_BRADI</name>
<evidence type="ECO:0000256" key="1">
    <source>
        <dbReference type="ARBA" id="ARBA00004141"/>
    </source>
</evidence>
<dbReference type="Pfam" id="PF08510">
    <property type="entry name" value="PIG-P"/>
    <property type="match status" value="1"/>
</dbReference>
<dbReference type="KEGG" id="bdi:100842149"/>
<dbReference type="EnsemblPlants" id="KQJ97878">
    <property type="protein sequence ID" value="KQJ97878"/>
    <property type="gene ID" value="BRADI_3g33895v3"/>
</dbReference>
<reference evidence="8" key="2">
    <citation type="submission" date="2017-06" db="EMBL/GenBank/DDBJ databases">
        <title>WGS assembly of Brachypodium distachyon.</title>
        <authorList>
            <consortium name="The International Brachypodium Initiative"/>
            <person name="Lucas S."/>
            <person name="Harmon-Smith M."/>
            <person name="Lail K."/>
            <person name="Tice H."/>
            <person name="Grimwood J."/>
            <person name="Bruce D."/>
            <person name="Barry K."/>
            <person name="Shu S."/>
            <person name="Lindquist E."/>
            <person name="Wang M."/>
            <person name="Pitluck S."/>
            <person name="Vogel J.P."/>
            <person name="Garvin D.F."/>
            <person name="Mockler T.C."/>
            <person name="Schmutz J."/>
            <person name="Rokhsar D."/>
            <person name="Bevan M.W."/>
        </authorList>
    </citation>
    <scope>NUCLEOTIDE SEQUENCE</scope>
    <source>
        <strain evidence="8">Bd21</strain>
    </source>
</reference>
<feature type="transmembrane region" description="Helical" evidence="6">
    <location>
        <begin position="65"/>
        <end position="87"/>
    </location>
</feature>
<keyword evidence="4 6" id="KW-0472">Membrane</keyword>
<keyword evidence="3 6" id="KW-1133">Transmembrane helix</keyword>
<feature type="domain" description="PIG-P" evidence="7">
    <location>
        <begin position="63"/>
        <end position="178"/>
    </location>
</feature>
<protein>
    <recommendedName>
        <fullName evidence="7">PIG-P domain-containing protein</fullName>
    </recommendedName>
</protein>
<dbReference type="InterPro" id="IPR013717">
    <property type="entry name" value="PIG-P"/>
</dbReference>
<dbReference type="GO" id="GO:0016020">
    <property type="term" value="C:membrane"/>
    <property type="evidence" value="ECO:0007669"/>
    <property type="project" value="UniProtKB-SubCell"/>
</dbReference>
<dbReference type="AlphaFoldDB" id="A0A0Q3FFJ9"/>
<dbReference type="Proteomes" id="UP000008810">
    <property type="component" value="Chromosome 3"/>
</dbReference>